<evidence type="ECO:0000313" key="3">
    <source>
        <dbReference type="Proteomes" id="UP000007887"/>
    </source>
</evidence>
<keyword evidence="1" id="KW-1133">Transmembrane helix</keyword>
<evidence type="ECO:0000313" key="2">
    <source>
        <dbReference type="EMBL" id="BAL82920.1"/>
    </source>
</evidence>
<dbReference type="RefSeq" id="WP_014424357.1">
    <property type="nucleotide sequence ID" value="NC_017068.1"/>
</dbReference>
<organism evidence="2 3">
    <name type="scientific">Selenomonas ruminantium subsp. lactilytica (strain NBRC 103574 / TAM6421)</name>
    <dbReference type="NCBI Taxonomy" id="927704"/>
    <lineage>
        <taxon>Bacteria</taxon>
        <taxon>Bacillati</taxon>
        <taxon>Bacillota</taxon>
        <taxon>Negativicutes</taxon>
        <taxon>Selenomonadales</taxon>
        <taxon>Selenomonadaceae</taxon>
        <taxon>Selenomonas</taxon>
    </lineage>
</organism>
<dbReference type="Pfam" id="PF10031">
    <property type="entry name" value="DUF2273"/>
    <property type="match status" value="1"/>
</dbReference>
<keyword evidence="1" id="KW-0812">Transmembrane</keyword>
<accession>I0GQ83</accession>
<dbReference type="AlphaFoldDB" id="I0GQ83"/>
<feature type="transmembrane region" description="Helical" evidence="1">
    <location>
        <begin position="21"/>
        <end position="54"/>
    </location>
</feature>
<proteinExistence type="predicted"/>
<sequence length="82" mass="9505">MMKEDLQKMLADMWREHRGKSCGLIIGMLLGTAVLCFGFWHTFFVLCCGLIGLFIGTQLDNEEDALGSLREKAWMLFERFQR</sequence>
<gene>
    <name evidence="2" type="ordered locus">SELR_12120</name>
</gene>
<dbReference type="Proteomes" id="UP000007887">
    <property type="component" value="Chromosome"/>
</dbReference>
<evidence type="ECO:0008006" key="4">
    <source>
        <dbReference type="Google" id="ProtNLM"/>
    </source>
</evidence>
<dbReference type="PATRIC" id="fig|927704.6.peg.1247"/>
<dbReference type="eggNOG" id="COG5547">
    <property type="taxonomic scope" value="Bacteria"/>
</dbReference>
<protein>
    <recommendedName>
        <fullName evidence="4">Small integral membrane protein</fullName>
    </recommendedName>
</protein>
<reference evidence="2 3" key="1">
    <citation type="submission" date="2011-10" db="EMBL/GenBank/DDBJ databases">
        <title>Whole genome sequence of Selenomonas ruminantium subsp. lactilytica TAM6421.</title>
        <authorList>
            <person name="Oguchi A."/>
            <person name="Ankai A."/>
            <person name="Kaneko J."/>
            <person name="Yamada-Narita S."/>
            <person name="Fukui S."/>
            <person name="Takahashi M."/>
            <person name="Onodera T."/>
            <person name="Kojima S."/>
            <person name="Fushimi T."/>
            <person name="Abe N."/>
            <person name="Kamio Y."/>
            <person name="Yamazaki S."/>
            <person name="Fujita N."/>
        </authorList>
    </citation>
    <scope>NUCLEOTIDE SEQUENCE [LARGE SCALE GENOMIC DNA]</scope>
    <source>
        <strain evidence="3">NBRC 103574 / TAM6421</strain>
    </source>
</reference>
<name>I0GQ83_SELRL</name>
<evidence type="ECO:0000256" key="1">
    <source>
        <dbReference type="SAM" id="Phobius"/>
    </source>
</evidence>
<keyword evidence="1" id="KW-0472">Membrane</keyword>
<dbReference type="InterPro" id="IPR018730">
    <property type="entry name" value="DUF2273"/>
</dbReference>
<dbReference type="EMBL" id="AP012292">
    <property type="protein sequence ID" value="BAL82920.1"/>
    <property type="molecule type" value="Genomic_DNA"/>
</dbReference>
<dbReference type="HOGENOM" id="CLU_192686_1_1_9"/>
<dbReference type="KEGG" id="sri:SELR_12120"/>